<name>A0ACD5VZH7_AVESA</name>
<proteinExistence type="predicted"/>
<evidence type="ECO:0000313" key="1">
    <source>
        <dbReference type="EnsemblPlants" id="AVESA.00010b.r2.3DG0550260.1.CDS.1"/>
    </source>
</evidence>
<sequence>MLRQFLNIVFREYDTRLYALHRVELSKTLFYESTEVPKAEEVLKVEEVAKTDKNGGGWPPTFVNIDDLPRPEIFFSSQPAMINASKFHFFSLLPGQGEGCVLFANPSANVSVYDVDLQSVVAMPPASFPKPNNSIVLSITNQCEWSSRGEYDLYVMSTHDGSFEFFNYCRTSMSAYPNDWYRRRLPYVPPCGPDSYYTVRPDSPPFAAAVVDNSTICASSNGGTYAFDISRGVWRQLAGTWTLPFHGAAEYVPKFRLWFGLEGPNGSSQHRLCAFDLASAPTAEEAPASQHSWDYLEGLPDEWYPSVRRLVNLGLGKFCIATCCLHRPSPKEGDMEVVGDEVTVLTGVEVVREGNGLHMIKHKSLHYKLDNMGIHCVL</sequence>
<protein>
    <submittedName>
        <fullName evidence="1">Uncharacterized protein</fullName>
    </submittedName>
</protein>
<reference evidence="1" key="2">
    <citation type="submission" date="2025-09" db="UniProtKB">
        <authorList>
            <consortium name="EnsemblPlants"/>
        </authorList>
    </citation>
    <scope>IDENTIFICATION</scope>
</reference>
<accession>A0ACD5VZH7</accession>
<reference evidence="1" key="1">
    <citation type="submission" date="2021-05" db="EMBL/GenBank/DDBJ databases">
        <authorList>
            <person name="Scholz U."/>
            <person name="Mascher M."/>
            <person name="Fiebig A."/>
        </authorList>
    </citation>
    <scope>NUCLEOTIDE SEQUENCE [LARGE SCALE GENOMIC DNA]</scope>
</reference>
<organism evidence="1 2">
    <name type="scientific">Avena sativa</name>
    <name type="common">Oat</name>
    <dbReference type="NCBI Taxonomy" id="4498"/>
    <lineage>
        <taxon>Eukaryota</taxon>
        <taxon>Viridiplantae</taxon>
        <taxon>Streptophyta</taxon>
        <taxon>Embryophyta</taxon>
        <taxon>Tracheophyta</taxon>
        <taxon>Spermatophyta</taxon>
        <taxon>Magnoliopsida</taxon>
        <taxon>Liliopsida</taxon>
        <taxon>Poales</taxon>
        <taxon>Poaceae</taxon>
        <taxon>BOP clade</taxon>
        <taxon>Pooideae</taxon>
        <taxon>Poodae</taxon>
        <taxon>Poeae</taxon>
        <taxon>Poeae Chloroplast Group 1 (Aveneae type)</taxon>
        <taxon>Aveninae</taxon>
        <taxon>Avena</taxon>
    </lineage>
</organism>
<evidence type="ECO:0000313" key="2">
    <source>
        <dbReference type="Proteomes" id="UP001732700"/>
    </source>
</evidence>
<dbReference type="EnsemblPlants" id="AVESA.00010b.r2.3DG0550260.1">
    <property type="protein sequence ID" value="AVESA.00010b.r2.3DG0550260.1.CDS.1"/>
    <property type="gene ID" value="AVESA.00010b.r2.3DG0550260"/>
</dbReference>
<dbReference type="Proteomes" id="UP001732700">
    <property type="component" value="Chromosome 3D"/>
</dbReference>
<keyword evidence="2" id="KW-1185">Reference proteome</keyword>